<dbReference type="Gene3D" id="3.90.1200.10">
    <property type="match status" value="1"/>
</dbReference>
<dbReference type="AlphaFoldDB" id="A0A0U0ZKC1"/>
<dbReference type="PANTHER" id="PTHR21310:SF40">
    <property type="entry name" value="AMINOGLYCOSIDE PHOSPHOTRANSFERASE DOMAIN-CONTAINING PROTEIN-RELATED"/>
    <property type="match status" value="1"/>
</dbReference>
<dbReference type="PANTHER" id="PTHR21310">
    <property type="entry name" value="AMINOGLYCOSIDE PHOSPHOTRANSFERASE-RELATED-RELATED"/>
    <property type="match status" value="1"/>
</dbReference>
<organism evidence="3 4">
    <name type="scientific">Mycobacteroides abscessus</name>
    <dbReference type="NCBI Taxonomy" id="36809"/>
    <lineage>
        <taxon>Bacteria</taxon>
        <taxon>Bacillati</taxon>
        <taxon>Actinomycetota</taxon>
        <taxon>Actinomycetes</taxon>
        <taxon>Mycobacteriales</taxon>
        <taxon>Mycobacteriaceae</taxon>
        <taxon>Mycobacteroides</taxon>
    </lineage>
</organism>
<dbReference type="GO" id="GO:0016740">
    <property type="term" value="F:transferase activity"/>
    <property type="evidence" value="ECO:0007669"/>
    <property type="project" value="UniProtKB-KW"/>
</dbReference>
<feature type="domain" description="Aminoglycoside phosphotransferase" evidence="2">
    <location>
        <begin position="112"/>
        <end position="305"/>
    </location>
</feature>
<dbReference type="CDD" id="cd05154">
    <property type="entry name" value="ACAD10_11_N-like"/>
    <property type="match status" value="1"/>
</dbReference>
<accession>A0A0U0ZKC1</accession>
<gene>
    <name evidence="3" type="ORF">ERS075579_02029</name>
</gene>
<dbReference type="InterPro" id="IPR011009">
    <property type="entry name" value="Kinase-like_dom_sf"/>
</dbReference>
<dbReference type="InterPro" id="IPR041726">
    <property type="entry name" value="ACAD10_11_N"/>
</dbReference>
<name>A0A0U0ZKC1_9MYCO</name>
<dbReference type="SUPFAM" id="SSF56112">
    <property type="entry name" value="Protein kinase-like (PK-like)"/>
    <property type="match status" value="1"/>
</dbReference>
<evidence type="ECO:0000313" key="3">
    <source>
        <dbReference type="EMBL" id="CPV48694.1"/>
    </source>
</evidence>
<evidence type="ECO:0000256" key="1">
    <source>
        <dbReference type="SAM" id="MobiDB-lite"/>
    </source>
</evidence>
<proteinExistence type="predicted"/>
<dbReference type="Pfam" id="PF01636">
    <property type="entry name" value="APH"/>
    <property type="match status" value="1"/>
</dbReference>
<dbReference type="Proteomes" id="UP000045782">
    <property type="component" value="Unassembled WGS sequence"/>
</dbReference>
<dbReference type="InterPro" id="IPR051678">
    <property type="entry name" value="AGP_Transferase"/>
</dbReference>
<evidence type="ECO:0000313" key="4">
    <source>
        <dbReference type="Proteomes" id="UP000045782"/>
    </source>
</evidence>
<dbReference type="EMBL" id="CSWP01000003">
    <property type="protein sequence ID" value="CPV48694.1"/>
    <property type="molecule type" value="Genomic_DNA"/>
</dbReference>
<keyword evidence="3" id="KW-0808">Transferase</keyword>
<feature type="region of interest" description="Disordered" evidence="1">
    <location>
        <begin position="1"/>
        <end position="38"/>
    </location>
</feature>
<dbReference type="Gene3D" id="3.30.200.20">
    <property type="entry name" value="Phosphorylase Kinase, domain 1"/>
    <property type="match status" value="1"/>
</dbReference>
<evidence type="ECO:0000259" key="2">
    <source>
        <dbReference type="Pfam" id="PF01636"/>
    </source>
</evidence>
<protein>
    <submittedName>
        <fullName evidence="3">Putative phosphotransferase</fullName>
    </submittedName>
</protein>
<dbReference type="RefSeq" id="WP_016892989.1">
    <property type="nucleotide sequence ID" value="NZ_CSWP01000003.1"/>
</dbReference>
<sequence length="403" mass="45373">MLRASRNEADRNESHETLTEQTATHEDVARPAESQRDPETLRGALTDWISGQLPADAALSVDHAELPSANGMSSETILADAQWTENGQRTTHRLVIRTAPQPDSSPVFPSYDMRRQFDVMDTLGRHSSAVVPPVRWYCDDTAVLGGEFFVMDRVDGDVPPDRMPYTFGSWVTEASEADRRKMQRLTVDQLARIHAAPVERFAFLNDAREGETGLDAHVRRTHEFYEWVRGDGPTIPLIDRGFEWLRENWPEDSLSGIGRPIDVVSWGDSRPGNVIYRDFEPVALLDWEMASIGPRELDLGWIIFLHRFFQDLAEVATLPGLPDFCKREDIAAEYAALTGHHAADLDFYTAYAALQHAVIMVRIQMRAMAFGQAQMPGNPDDLILHRATLEKMLNGTYWAGVKA</sequence>
<dbReference type="InterPro" id="IPR002575">
    <property type="entry name" value="Aminoglycoside_PTrfase"/>
</dbReference>
<reference evidence="3 4" key="1">
    <citation type="submission" date="2015-03" db="EMBL/GenBank/DDBJ databases">
        <authorList>
            <person name="Murphy D."/>
        </authorList>
    </citation>
    <scope>NUCLEOTIDE SEQUENCE [LARGE SCALE GENOMIC DNA]</scope>
    <source>
        <strain evidence="3 4">PAP088</strain>
    </source>
</reference>